<name>A0A3N3G990_ENTFL</name>
<evidence type="ECO:0000313" key="1">
    <source>
        <dbReference type="EMBL" id="ROY52075.1"/>
    </source>
</evidence>
<protein>
    <submittedName>
        <fullName evidence="1">Uncharacterized protein</fullName>
    </submittedName>
</protein>
<sequence>MITDQDYNQLSDRVYWLDPKHKRYTPSIKEGRIRKFGNLKFQILKIQENSQTDGMQAMAVVSNINIR</sequence>
<dbReference type="Proteomes" id="UP000275941">
    <property type="component" value="Unassembled WGS sequence"/>
</dbReference>
<dbReference type="OrthoDB" id="2236369at2"/>
<accession>A0A3N3G990</accession>
<evidence type="ECO:0000313" key="2">
    <source>
        <dbReference type="Proteomes" id="UP000275941"/>
    </source>
</evidence>
<dbReference type="AlphaFoldDB" id="A0A3N3G990"/>
<reference evidence="1 2" key="1">
    <citation type="submission" date="2018-10" db="EMBL/GenBank/DDBJ databases">
        <title>Genotypes and phenotypes of Enterococci isolated from broiler chickens.</title>
        <authorList>
            <person name="Muhammad A.R."/>
            <person name="Diarra M.S."/>
        </authorList>
    </citation>
    <scope>NUCLEOTIDE SEQUENCE [LARGE SCALE GENOMIC DNA]</scope>
    <source>
        <strain evidence="1 2">P7 C A21</strain>
    </source>
</reference>
<dbReference type="EMBL" id="RKOR01000008">
    <property type="protein sequence ID" value="ROY52075.1"/>
    <property type="molecule type" value="Genomic_DNA"/>
</dbReference>
<organism evidence="1 2">
    <name type="scientific">Enterococcus faecalis</name>
    <name type="common">Streptococcus faecalis</name>
    <dbReference type="NCBI Taxonomy" id="1351"/>
    <lineage>
        <taxon>Bacteria</taxon>
        <taxon>Bacillati</taxon>
        <taxon>Bacillota</taxon>
        <taxon>Bacilli</taxon>
        <taxon>Lactobacillales</taxon>
        <taxon>Enterococcaceae</taxon>
        <taxon>Enterococcus</taxon>
    </lineage>
</organism>
<gene>
    <name evidence="1" type="ORF">EGW70_04235</name>
</gene>
<comment type="caution">
    <text evidence="1">The sequence shown here is derived from an EMBL/GenBank/DDBJ whole genome shotgun (WGS) entry which is preliminary data.</text>
</comment>
<proteinExistence type="predicted"/>